<keyword evidence="4" id="KW-1185">Reference proteome</keyword>
<gene>
    <name evidence="3" type="ORF">SUNI508_00923</name>
</gene>
<evidence type="ECO:0000313" key="3">
    <source>
        <dbReference type="EMBL" id="KAK9420832.1"/>
    </source>
</evidence>
<evidence type="ECO:0000256" key="2">
    <source>
        <dbReference type="SAM" id="MobiDB-lite"/>
    </source>
</evidence>
<protein>
    <submittedName>
        <fullName evidence="3">Uncharacterized protein</fullName>
    </submittedName>
</protein>
<organism evidence="3 4">
    <name type="scientific">Seiridium unicorne</name>
    <dbReference type="NCBI Taxonomy" id="138068"/>
    <lineage>
        <taxon>Eukaryota</taxon>
        <taxon>Fungi</taxon>
        <taxon>Dikarya</taxon>
        <taxon>Ascomycota</taxon>
        <taxon>Pezizomycotina</taxon>
        <taxon>Sordariomycetes</taxon>
        <taxon>Xylariomycetidae</taxon>
        <taxon>Amphisphaeriales</taxon>
        <taxon>Sporocadaceae</taxon>
        <taxon>Seiridium</taxon>
    </lineage>
</organism>
<evidence type="ECO:0000313" key="4">
    <source>
        <dbReference type="Proteomes" id="UP001408356"/>
    </source>
</evidence>
<name>A0ABR2V1N3_9PEZI</name>
<feature type="coiled-coil region" evidence="1">
    <location>
        <begin position="173"/>
        <end position="200"/>
    </location>
</feature>
<feature type="region of interest" description="Disordered" evidence="2">
    <location>
        <begin position="118"/>
        <end position="141"/>
    </location>
</feature>
<evidence type="ECO:0000256" key="1">
    <source>
        <dbReference type="SAM" id="Coils"/>
    </source>
</evidence>
<proteinExistence type="predicted"/>
<feature type="compositionally biased region" description="Low complexity" evidence="2">
    <location>
        <begin position="118"/>
        <end position="129"/>
    </location>
</feature>
<dbReference type="Proteomes" id="UP001408356">
    <property type="component" value="Unassembled WGS sequence"/>
</dbReference>
<feature type="compositionally biased region" description="Acidic residues" evidence="2">
    <location>
        <begin position="57"/>
        <end position="68"/>
    </location>
</feature>
<sequence length="226" mass="25024">MPTELTIKVPPSPYVRSDSSSSLASQTGKFHSLKPKRSVVKTSGRLRDYTEYHSEYSDYDQSDNDYEEPGTARDMMLPSPSEYEALGAENPFERAISVSLPTSVTSLSTSSSVLSIKSLSSSNSSGSSSSKKDALAKPVSKTTRNRWGGFWGRSDTGPVKETVVQVGHKWETDEEILLKLKREEEMIERLMAEEQEAALEKLRSLGVKSKAVESMACRMTREGKKI</sequence>
<reference evidence="3 4" key="1">
    <citation type="journal article" date="2024" name="J. Plant Pathol.">
        <title>Sequence and assembly of the genome of Seiridium unicorne, isolate CBS 538.82, causal agent of cypress canker disease.</title>
        <authorList>
            <person name="Scali E."/>
            <person name="Rocca G.D."/>
            <person name="Danti R."/>
            <person name="Garbelotto M."/>
            <person name="Barberini S."/>
            <person name="Baroncelli R."/>
            <person name="Emiliani G."/>
        </authorList>
    </citation>
    <scope>NUCLEOTIDE SEQUENCE [LARGE SCALE GENOMIC DNA]</scope>
    <source>
        <strain evidence="3 4">BM-138-508</strain>
    </source>
</reference>
<accession>A0ABR2V1N3</accession>
<comment type="caution">
    <text evidence="3">The sequence shown here is derived from an EMBL/GenBank/DDBJ whole genome shotgun (WGS) entry which is preliminary data.</text>
</comment>
<keyword evidence="1" id="KW-0175">Coiled coil</keyword>
<dbReference type="EMBL" id="JARVKF010000223">
    <property type="protein sequence ID" value="KAK9420832.1"/>
    <property type="molecule type" value="Genomic_DNA"/>
</dbReference>
<feature type="region of interest" description="Disordered" evidence="2">
    <location>
        <begin position="1"/>
        <end position="38"/>
    </location>
</feature>
<feature type="region of interest" description="Disordered" evidence="2">
    <location>
        <begin position="52"/>
        <end position="81"/>
    </location>
</feature>